<proteinExistence type="predicted"/>
<evidence type="ECO:0000313" key="2">
    <source>
        <dbReference type="Proteomes" id="UP000053424"/>
    </source>
</evidence>
<reference evidence="1 2" key="1">
    <citation type="submission" date="2014-04" db="EMBL/GenBank/DDBJ databases">
        <authorList>
            <consortium name="DOE Joint Genome Institute"/>
            <person name="Kuo A."/>
            <person name="Gay G."/>
            <person name="Dore J."/>
            <person name="Kohler A."/>
            <person name="Nagy L.G."/>
            <person name="Floudas D."/>
            <person name="Copeland A."/>
            <person name="Barry K.W."/>
            <person name="Cichocki N."/>
            <person name="Veneault-Fourrey C."/>
            <person name="LaButti K."/>
            <person name="Lindquist E.A."/>
            <person name="Lipzen A."/>
            <person name="Lundell T."/>
            <person name="Morin E."/>
            <person name="Murat C."/>
            <person name="Sun H."/>
            <person name="Tunlid A."/>
            <person name="Henrissat B."/>
            <person name="Grigoriev I.V."/>
            <person name="Hibbett D.S."/>
            <person name="Martin F."/>
            <person name="Nordberg H.P."/>
            <person name="Cantor M.N."/>
            <person name="Hua S.X."/>
        </authorList>
    </citation>
    <scope>NUCLEOTIDE SEQUENCE [LARGE SCALE GENOMIC DNA]</scope>
    <source>
        <strain evidence="2">h7</strain>
    </source>
</reference>
<sequence length="150" mass="17107">MNDDCVPGAVTRWCENWAWVSSGRFFRMIFRRFLVLSPTSLFFPSSREFEELIDTMNGWIASVWRLVGPRGAAAQTTVKLSFSSVHAPFHDIPPPYTRVQELISDFSNDQATFLLPYSFFNSSIVLWTDHTSSNIHTDIHTILLCVPCVS</sequence>
<accession>A0A0C3BEX4</accession>
<dbReference type="EMBL" id="KN831823">
    <property type="protein sequence ID" value="KIM35320.1"/>
    <property type="molecule type" value="Genomic_DNA"/>
</dbReference>
<organism evidence="1 2">
    <name type="scientific">Hebeloma cylindrosporum</name>
    <dbReference type="NCBI Taxonomy" id="76867"/>
    <lineage>
        <taxon>Eukaryota</taxon>
        <taxon>Fungi</taxon>
        <taxon>Dikarya</taxon>
        <taxon>Basidiomycota</taxon>
        <taxon>Agaricomycotina</taxon>
        <taxon>Agaricomycetes</taxon>
        <taxon>Agaricomycetidae</taxon>
        <taxon>Agaricales</taxon>
        <taxon>Agaricineae</taxon>
        <taxon>Hymenogastraceae</taxon>
        <taxon>Hebeloma</taxon>
    </lineage>
</organism>
<gene>
    <name evidence="1" type="ORF">M413DRAFT_350396</name>
</gene>
<dbReference type="HOGENOM" id="CLU_1740736_0_0_1"/>
<reference evidence="2" key="2">
    <citation type="submission" date="2015-01" db="EMBL/GenBank/DDBJ databases">
        <title>Evolutionary Origins and Diversification of the Mycorrhizal Mutualists.</title>
        <authorList>
            <consortium name="DOE Joint Genome Institute"/>
            <consortium name="Mycorrhizal Genomics Consortium"/>
            <person name="Kohler A."/>
            <person name="Kuo A."/>
            <person name="Nagy L.G."/>
            <person name="Floudas D."/>
            <person name="Copeland A."/>
            <person name="Barry K.W."/>
            <person name="Cichocki N."/>
            <person name="Veneault-Fourrey C."/>
            <person name="LaButti K."/>
            <person name="Lindquist E.A."/>
            <person name="Lipzen A."/>
            <person name="Lundell T."/>
            <person name="Morin E."/>
            <person name="Murat C."/>
            <person name="Riley R."/>
            <person name="Ohm R."/>
            <person name="Sun H."/>
            <person name="Tunlid A."/>
            <person name="Henrissat B."/>
            <person name="Grigoriev I.V."/>
            <person name="Hibbett D.S."/>
            <person name="Martin F."/>
        </authorList>
    </citation>
    <scope>NUCLEOTIDE SEQUENCE [LARGE SCALE GENOMIC DNA]</scope>
    <source>
        <strain evidence="2">h7</strain>
    </source>
</reference>
<name>A0A0C3BEX4_HEBCY</name>
<evidence type="ECO:0000313" key="1">
    <source>
        <dbReference type="EMBL" id="KIM35320.1"/>
    </source>
</evidence>
<protein>
    <submittedName>
        <fullName evidence="1">Uncharacterized protein</fullName>
    </submittedName>
</protein>
<dbReference type="Proteomes" id="UP000053424">
    <property type="component" value="Unassembled WGS sequence"/>
</dbReference>
<keyword evidence="2" id="KW-1185">Reference proteome</keyword>
<dbReference type="AlphaFoldDB" id="A0A0C3BEX4"/>